<sequence length="345" mass="39751">METTRDDENSFDDSKSINSTGGRIGLGHDVLYQYQGFWSVASFLGNIRDFQQNFKALDTDILLASVPKSGSVWLKALAFAIVNRARYPIIPPSKNHPLLTTLPHHLVPFVDFKHDYPDSSLLDFTKNRSCDSQCRLLATHVPYPSLPESIMDSAINCKVVYICRNPQDNFISLWHFVNNIIMMCQNNIESASPENRKTTPLLIEEAFEYFCDGVSEFGPFWDHVLGYWRESLEKPHKVLFLRYEDLKNEPEPELKKLAEFMGYGFSVEEESRGVIKEILSLCSFQHMKNLDVNKNGIWRNAFPNKELFRKGEVGDWKNYLTPAMVERLDRLTEEKFQGSGLSFQN</sequence>
<name>A0AA42B0I2_PAPNU</name>
<dbReference type="SUPFAM" id="SSF52540">
    <property type="entry name" value="P-loop containing nucleoside triphosphate hydrolases"/>
    <property type="match status" value="1"/>
</dbReference>
<keyword evidence="2 3" id="KW-0808">Transferase</keyword>
<evidence type="ECO:0000256" key="2">
    <source>
        <dbReference type="ARBA" id="ARBA00022679"/>
    </source>
</evidence>
<dbReference type="InterPro" id="IPR000863">
    <property type="entry name" value="Sulfotransferase_dom"/>
</dbReference>
<reference evidence="5" key="1">
    <citation type="submission" date="2022-03" db="EMBL/GenBank/DDBJ databases">
        <title>A functionally conserved STORR gene fusion in Papaver species that diverged 16.8 million years ago.</title>
        <authorList>
            <person name="Catania T."/>
        </authorList>
    </citation>
    <scope>NUCLEOTIDE SEQUENCE</scope>
    <source>
        <strain evidence="5">S-191538</strain>
    </source>
</reference>
<comment type="caution">
    <text evidence="5">The sequence shown here is derived from an EMBL/GenBank/DDBJ whole genome shotgun (WGS) entry which is preliminary data.</text>
</comment>
<feature type="domain" description="Sulfotransferase" evidence="4">
    <location>
        <begin position="58"/>
        <end position="340"/>
    </location>
</feature>
<evidence type="ECO:0000256" key="1">
    <source>
        <dbReference type="ARBA" id="ARBA00005771"/>
    </source>
</evidence>
<dbReference type="InterPro" id="IPR027417">
    <property type="entry name" value="P-loop_NTPase"/>
</dbReference>
<accession>A0AA42B0I2</accession>
<dbReference type="AlphaFoldDB" id="A0AA42B0I2"/>
<dbReference type="GO" id="GO:0008146">
    <property type="term" value="F:sulfotransferase activity"/>
    <property type="evidence" value="ECO:0007669"/>
    <property type="project" value="InterPro"/>
</dbReference>
<evidence type="ECO:0000256" key="3">
    <source>
        <dbReference type="RuleBase" id="RU361155"/>
    </source>
</evidence>
<evidence type="ECO:0000313" key="6">
    <source>
        <dbReference type="Proteomes" id="UP001177140"/>
    </source>
</evidence>
<protein>
    <recommendedName>
        <fullName evidence="3">Sulfotransferase</fullName>
        <ecNumber evidence="3">2.8.2.-</ecNumber>
    </recommendedName>
</protein>
<dbReference type="Proteomes" id="UP001177140">
    <property type="component" value="Unassembled WGS sequence"/>
</dbReference>
<dbReference type="EMBL" id="JAJJMA010285412">
    <property type="protein sequence ID" value="MCL7046755.1"/>
    <property type="molecule type" value="Genomic_DNA"/>
</dbReference>
<dbReference type="EC" id="2.8.2.-" evidence="3"/>
<dbReference type="PANTHER" id="PTHR11783">
    <property type="entry name" value="SULFOTRANSFERASE SULT"/>
    <property type="match status" value="1"/>
</dbReference>
<dbReference type="Pfam" id="PF00685">
    <property type="entry name" value="Sulfotransfer_1"/>
    <property type="match status" value="1"/>
</dbReference>
<evidence type="ECO:0000259" key="4">
    <source>
        <dbReference type="Pfam" id="PF00685"/>
    </source>
</evidence>
<keyword evidence="6" id="KW-1185">Reference proteome</keyword>
<proteinExistence type="inferred from homology"/>
<dbReference type="Gene3D" id="3.40.50.300">
    <property type="entry name" value="P-loop containing nucleotide triphosphate hydrolases"/>
    <property type="match status" value="1"/>
</dbReference>
<comment type="similarity">
    <text evidence="1 3">Belongs to the sulfotransferase 1 family.</text>
</comment>
<organism evidence="5 6">
    <name type="scientific">Papaver nudicaule</name>
    <name type="common">Iceland poppy</name>
    <dbReference type="NCBI Taxonomy" id="74823"/>
    <lineage>
        <taxon>Eukaryota</taxon>
        <taxon>Viridiplantae</taxon>
        <taxon>Streptophyta</taxon>
        <taxon>Embryophyta</taxon>
        <taxon>Tracheophyta</taxon>
        <taxon>Spermatophyta</taxon>
        <taxon>Magnoliopsida</taxon>
        <taxon>Ranunculales</taxon>
        <taxon>Papaveraceae</taxon>
        <taxon>Papaveroideae</taxon>
        <taxon>Papaver</taxon>
    </lineage>
</organism>
<evidence type="ECO:0000313" key="5">
    <source>
        <dbReference type="EMBL" id="MCL7046755.1"/>
    </source>
</evidence>
<gene>
    <name evidence="5" type="ORF">MKW94_011633</name>
</gene>